<evidence type="ECO:0000313" key="18">
    <source>
        <dbReference type="Proteomes" id="UP000282106"/>
    </source>
</evidence>
<dbReference type="PROSITE" id="PS50112">
    <property type="entry name" value="PAS"/>
    <property type="match status" value="3"/>
</dbReference>
<dbReference type="SUPFAM" id="SSF47384">
    <property type="entry name" value="Homodimeric domain of signal transducing histidine kinase"/>
    <property type="match status" value="1"/>
</dbReference>
<keyword evidence="12" id="KW-0812">Transmembrane</keyword>
<dbReference type="InterPro" id="IPR036097">
    <property type="entry name" value="HisK_dim/P_sf"/>
</dbReference>
<feature type="domain" description="Histidine kinase" evidence="14">
    <location>
        <begin position="732"/>
        <end position="955"/>
    </location>
</feature>
<evidence type="ECO:0000256" key="3">
    <source>
        <dbReference type="ARBA" id="ARBA00022553"/>
    </source>
</evidence>
<dbReference type="Pfam" id="PF00497">
    <property type="entry name" value="SBP_bac_3"/>
    <property type="match status" value="1"/>
</dbReference>
<evidence type="ECO:0000256" key="9">
    <source>
        <dbReference type="ARBA" id="ARBA00064003"/>
    </source>
</evidence>
<evidence type="ECO:0000256" key="5">
    <source>
        <dbReference type="ARBA" id="ARBA00022741"/>
    </source>
</evidence>
<dbReference type="Gene3D" id="3.30.450.20">
    <property type="entry name" value="PAS domain"/>
    <property type="match status" value="3"/>
</dbReference>
<feature type="domain" description="PAS" evidence="15">
    <location>
        <begin position="582"/>
        <end position="659"/>
    </location>
</feature>
<evidence type="ECO:0000256" key="8">
    <source>
        <dbReference type="ARBA" id="ARBA00023012"/>
    </source>
</evidence>
<dbReference type="InterPro" id="IPR000700">
    <property type="entry name" value="PAS-assoc_C"/>
</dbReference>
<dbReference type="InterPro" id="IPR003594">
    <property type="entry name" value="HATPase_dom"/>
</dbReference>
<dbReference type="PANTHER" id="PTHR43047:SF78">
    <property type="entry name" value="SENSORY_REGULATORY PROTEIN RPFC"/>
    <property type="match status" value="1"/>
</dbReference>
<dbReference type="InterPro" id="IPR003661">
    <property type="entry name" value="HisK_dim/P_dom"/>
</dbReference>
<dbReference type="SUPFAM" id="SSF55785">
    <property type="entry name" value="PYP-like sensor domain (PAS domain)"/>
    <property type="match status" value="3"/>
</dbReference>
<dbReference type="InterPro" id="IPR004358">
    <property type="entry name" value="Sig_transdc_His_kin-like_C"/>
</dbReference>
<dbReference type="CDD" id="cd00130">
    <property type="entry name" value="PAS"/>
    <property type="match status" value="3"/>
</dbReference>
<evidence type="ECO:0000256" key="2">
    <source>
        <dbReference type="ARBA" id="ARBA00012438"/>
    </source>
</evidence>
<evidence type="ECO:0000256" key="7">
    <source>
        <dbReference type="ARBA" id="ARBA00022840"/>
    </source>
</evidence>
<dbReference type="GO" id="GO:0005524">
    <property type="term" value="F:ATP binding"/>
    <property type="evidence" value="ECO:0007669"/>
    <property type="project" value="UniProtKB-KW"/>
</dbReference>
<comment type="subunit">
    <text evidence="9">At low DSF concentrations, interacts with RpfF.</text>
</comment>
<evidence type="ECO:0000256" key="1">
    <source>
        <dbReference type="ARBA" id="ARBA00000085"/>
    </source>
</evidence>
<evidence type="ECO:0000256" key="6">
    <source>
        <dbReference type="ARBA" id="ARBA00022777"/>
    </source>
</evidence>
<gene>
    <name evidence="17" type="ORF">ED208_04295</name>
</gene>
<feature type="domain" description="PAS" evidence="15">
    <location>
        <begin position="350"/>
        <end position="397"/>
    </location>
</feature>
<dbReference type="Pfam" id="PF00512">
    <property type="entry name" value="HisKA"/>
    <property type="match status" value="1"/>
</dbReference>
<dbReference type="PROSITE" id="PS50113">
    <property type="entry name" value="PAC"/>
    <property type="match status" value="1"/>
</dbReference>
<keyword evidence="12" id="KW-0472">Membrane</keyword>
<reference evidence="17 18" key="1">
    <citation type="submission" date="2018-10" db="EMBL/GenBank/DDBJ databases">
        <authorList>
            <person name="Chen W.-M."/>
        </authorList>
    </citation>
    <scope>NUCLEOTIDE SEQUENCE [LARGE SCALE GENOMIC DNA]</scope>
    <source>
        <strain evidence="17 18">THS-13</strain>
    </source>
</reference>
<dbReference type="FunFam" id="3.30.565.10:FF:000010">
    <property type="entry name" value="Sensor histidine kinase RcsC"/>
    <property type="match status" value="1"/>
</dbReference>
<keyword evidence="12" id="KW-1133">Transmembrane helix</keyword>
<feature type="domain" description="PAC" evidence="16">
    <location>
        <begin position="530"/>
        <end position="581"/>
    </location>
</feature>
<feature type="signal peptide" evidence="13">
    <location>
        <begin position="1"/>
        <end position="22"/>
    </location>
</feature>
<accession>A0A3N0VLW4</accession>
<protein>
    <recommendedName>
        <fullName evidence="10">Sensory/regulatory protein RpfC</fullName>
        <ecNumber evidence="2">2.7.13.3</ecNumber>
    </recommendedName>
</protein>
<dbReference type="Proteomes" id="UP000282106">
    <property type="component" value="Unassembled WGS sequence"/>
</dbReference>
<dbReference type="FunFam" id="1.10.287.130:FF:000002">
    <property type="entry name" value="Two-component osmosensing histidine kinase"/>
    <property type="match status" value="1"/>
</dbReference>
<keyword evidence="11" id="KW-0175">Coiled coil</keyword>
<dbReference type="NCBIfam" id="TIGR00229">
    <property type="entry name" value="sensory_box"/>
    <property type="match status" value="2"/>
</dbReference>
<dbReference type="Gene3D" id="1.10.287.130">
    <property type="match status" value="1"/>
</dbReference>
<evidence type="ECO:0000313" key="17">
    <source>
        <dbReference type="EMBL" id="ROH93749.1"/>
    </source>
</evidence>
<comment type="catalytic activity">
    <reaction evidence="1">
        <text>ATP + protein L-histidine = ADP + protein N-phospho-L-histidine.</text>
        <dbReference type="EC" id="2.7.13.3"/>
    </reaction>
</comment>
<comment type="caution">
    <text evidence="17">The sequence shown here is derived from an EMBL/GenBank/DDBJ whole genome shotgun (WGS) entry which is preliminary data.</text>
</comment>
<keyword evidence="5" id="KW-0547">Nucleotide-binding</keyword>
<dbReference type="SMART" id="SM00387">
    <property type="entry name" value="HATPase_c"/>
    <property type="match status" value="1"/>
</dbReference>
<evidence type="ECO:0000256" key="11">
    <source>
        <dbReference type="SAM" id="Coils"/>
    </source>
</evidence>
<feature type="transmembrane region" description="Helical" evidence="12">
    <location>
        <begin position="285"/>
        <end position="303"/>
    </location>
</feature>
<keyword evidence="8" id="KW-0902">Two-component regulatory system</keyword>
<dbReference type="CDD" id="cd00082">
    <property type="entry name" value="HisKA"/>
    <property type="match status" value="1"/>
</dbReference>
<dbReference type="Gene3D" id="3.40.190.10">
    <property type="entry name" value="Periplasmic binding protein-like II"/>
    <property type="match status" value="2"/>
</dbReference>
<organism evidence="17 18">
    <name type="scientific">Stagnimonas aquatica</name>
    <dbReference type="NCBI Taxonomy" id="2689987"/>
    <lineage>
        <taxon>Bacteria</taxon>
        <taxon>Pseudomonadati</taxon>
        <taxon>Pseudomonadota</taxon>
        <taxon>Gammaproteobacteria</taxon>
        <taxon>Nevskiales</taxon>
        <taxon>Nevskiaceae</taxon>
        <taxon>Stagnimonas</taxon>
    </lineage>
</organism>
<dbReference type="PRINTS" id="PR00344">
    <property type="entry name" value="BCTRLSENSOR"/>
</dbReference>
<dbReference type="SUPFAM" id="SSF55874">
    <property type="entry name" value="ATPase domain of HSP90 chaperone/DNA topoisomerase II/histidine kinase"/>
    <property type="match status" value="1"/>
</dbReference>
<dbReference type="InterPro" id="IPR036890">
    <property type="entry name" value="HATPase_C_sf"/>
</dbReference>
<sequence length="1044" mass="115605">MSSLRAAVAAATLLLSATAALASHQEATVADFRAQLTPEEQAFLQQNPVVRFGADPAWPPFEFLDEQGRHSGLAHDLLNEIAALTGQRYELVRKDSWAATLEAARSAEVDLLTTAVETPDRRAFLRFSAPYMELFEVIITRNDSPYINSLAELRGQTVAVVRGVAASEWLRRHEPQVRQAGVGDIREALTAVAVGRAAATVLPLASANYQIQLLGLSNLQITAPVDGLTNELKFAVRRDWPEQAAILEKALRAIPPEHLLALRARWLTAPQIKVVDRLSPAQRNLVVGTVFLLVLAILWILWLRAEIQKRRRAQSRAEQAERRLRELAAGIPGALWQFRREPDGRQHYGYLSEGIVRITGRTPAETNALMQSQPFAMVHPEDRERLAALIQRLTEDDSLGEERYRLKTADGRWVWVRSAAVAHREPDGSLVWNGITLDATRAAEVKQELMAARQRMKELIDSVPGAVWRLRLSNGRYLVEYVSEGVTAVTGRPVADHLGDAEATLSTVQERDRERLLTNLAQSALDGSMVEQEVRLRATDGRLRHLLVRANVSRNPDGEPVWTGVLQDMTERRRLEAALADARSRLDDIIANFPGTVWQLKRDLAGREFFTYLSEGVTRITGLSSEQVLGQPSSVFDSLLSEADRERSRQALALAVERGRPVSLDYCLNLPGESQPRWVRVTTTGRREADGELIWNGVVLDATEQKTLEQDLRRASAAAEAANQAKSRFLANMSHEIRTPMNAVIGLSHLALSAEQEPAQRERLDKINRAAKALLRLLNDILEFSKLEAQKLKLMPVPFSLRELIDGLQLLAGAPAAEKGLRFSIQQEPGLPRQLVGDALRIQQVLLNLLANATKFTDAGEVRLRIRPAGDGAHDGTAMVAFEVSDTGIGMDEGQLSRVFDAFEQADDSASRRHGGTGLGLTITQELVRLMGGDIQVRSQLRVGTVFTVVLPLGLPEPLDLSRTLGPLEAPEEPLSECVQGLLELLRQHDTAARGKALRLRALLMASGRERELELLERQLSAYDFDSAERELRRLAGRWGLDAG</sequence>
<dbReference type="Pfam" id="PF08447">
    <property type="entry name" value="PAS_3"/>
    <property type="match status" value="3"/>
</dbReference>
<evidence type="ECO:0000256" key="12">
    <source>
        <dbReference type="SAM" id="Phobius"/>
    </source>
</evidence>
<evidence type="ECO:0000259" key="15">
    <source>
        <dbReference type="PROSITE" id="PS50112"/>
    </source>
</evidence>
<dbReference type="InterPro" id="IPR035965">
    <property type="entry name" value="PAS-like_dom_sf"/>
</dbReference>
<dbReference type="PANTHER" id="PTHR43047">
    <property type="entry name" value="TWO-COMPONENT HISTIDINE PROTEIN KINASE"/>
    <property type="match status" value="1"/>
</dbReference>
<dbReference type="PROSITE" id="PS50109">
    <property type="entry name" value="HIS_KIN"/>
    <property type="match status" value="1"/>
</dbReference>
<dbReference type="FunCoup" id="A0A3N0VLW4">
    <property type="interactions" value="82"/>
</dbReference>
<dbReference type="EMBL" id="RJVO01000001">
    <property type="protein sequence ID" value="ROH93749.1"/>
    <property type="molecule type" value="Genomic_DNA"/>
</dbReference>
<keyword evidence="3" id="KW-0597">Phosphoprotein</keyword>
<keyword evidence="13" id="KW-0732">Signal</keyword>
<dbReference type="InterPro" id="IPR005467">
    <property type="entry name" value="His_kinase_dom"/>
</dbReference>
<dbReference type="CDD" id="cd01007">
    <property type="entry name" value="PBP2_BvgS_HisK_like"/>
    <property type="match status" value="1"/>
</dbReference>
<dbReference type="AlphaFoldDB" id="A0A3N0VLW4"/>
<dbReference type="InterPro" id="IPR001638">
    <property type="entry name" value="Solute-binding_3/MltF_N"/>
</dbReference>
<dbReference type="Gene3D" id="3.30.565.10">
    <property type="entry name" value="Histidine kinase-like ATPase, C-terminal domain"/>
    <property type="match status" value="1"/>
</dbReference>
<dbReference type="SMART" id="SM00062">
    <property type="entry name" value="PBPb"/>
    <property type="match status" value="1"/>
</dbReference>
<dbReference type="EC" id="2.7.13.3" evidence="2"/>
<keyword evidence="6" id="KW-0418">Kinase</keyword>
<feature type="domain" description="PAS" evidence="15">
    <location>
        <begin position="452"/>
        <end position="528"/>
    </location>
</feature>
<keyword evidence="7" id="KW-0067">ATP-binding</keyword>
<feature type="chain" id="PRO_5017988012" description="Sensory/regulatory protein RpfC" evidence="13">
    <location>
        <begin position="23"/>
        <end position="1044"/>
    </location>
</feature>
<evidence type="ECO:0000256" key="13">
    <source>
        <dbReference type="SAM" id="SignalP"/>
    </source>
</evidence>
<evidence type="ECO:0000256" key="10">
    <source>
        <dbReference type="ARBA" id="ARBA00068150"/>
    </source>
</evidence>
<dbReference type="InParanoid" id="A0A3N0VLW4"/>
<dbReference type="SMART" id="SM00388">
    <property type="entry name" value="HisKA"/>
    <property type="match status" value="1"/>
</dbReference>
<dbReference type="InterPro" id="IPR001610">
    <property type="entry name" value="PAC"/>
</dbReference>
<evidence type="ECO:0000256" key="4">
    <source>
        <dbReference type="ARBA" id="ARBA00022679"/>
    </source>
</evidence>
<feature type="coiled-coil region" evidence="11">
    <location>
        <begin position="303"/>
        <end position="330"/>
    </location>
</feature>
<dbReference type="CDD" id="cd16922">
    <property type="entry name" value="HATPase_EvgS-ArcB-TorS-like"/>
    <property type="match status" value="1"/>
</dbReference>
<dbReference type="SUPFAM" id="SSF53850">
    <property type="entry name" value="Periplasmic binding protein-like II"/>
    <property type="match status" value="1"/>
</dbReference>
<keyword evidence="4" id="KW-0808">Transferase</keyword>
<name>A0A3N0VLW4_9GAMM</name>
<dbReference type="GO" id="GO:0000155">
    <property type="term" value="F:phosphorelay sensor kinase activity"/>
    <property type="evidence" value="ECO:0007669"/>
    <property type="project" value="InterPro"/>
</dbReference>
<evidence type="ECO:0000259" key="14">
    <source>
        <dbReference type="PROSITE" id="PS50109"/>
    </source>
</evidence>
<dbReference type="RefSeq" id="WP_123210605.1">
    <property type="nucleotide sequence ID" value="NZ_RJVO01000001.1"/>
</dbReference>
<dbReference type="InterPro" id="IPR013655">
    <property type="entry name" value="PAS_fold_3"/>
</dbReference>
<dbReference type="InterPro" id="IPR000014">
    <property type="entry name" value="PAS"/>
</dbReference>
<dbReference type="SMART" id="SM00086">
    <property type="entry name" value="PAC"/>
    <property type="match status" value="3"/>
</dbReference>
<dbReference type="SMART" id="SM00091">
    <property type="entry name" value="PAS"/>
    <property type="match status" value="3"/>
</dbReference>
<dbReference type="Pfam" id="PF02518">
    <property type="entry name" value="HATPase_c"/>
    <property type="match status" value="1"/>
</dbReference>
<evidence type="ECO:0000259" key="16">
    <source>
        <dbReference type="PROSITE" id="PS50113"/>
    </source>
</evidence>
<proteinExistence type="predicted"/>
<keyword evidence="18" id="KW-1185">Reference proteome</keyword>